<keyword evidence="2" id="KW-0472">Membrane</keyword>
<name>A0A212KI85_9FIRM</name>
<feature type="transmembrane region" description="Helical" evidence="2">
    <location>
        <begin position="138"/>
        <end position="159"/>
    </location>
</feature>
<proteinExistence type="predicted"/>
<accession>A0A212KI85</accession>
<reference evidence="3" key="1">
    <citation type="submission" date="2016-04" db="EMBL/GenBank/DDBJ databases">
        <authorList>
            <person name="Evans L.H."/>
            <person name="Alamgir A."/>
            <person name="Owens N."/>
            <person name="Weber N.D."/>
            <person name="Virtaneva K."/>
            <person name="Barbian K."/>
            <person name="Babar A."/>
            <person name="Rosenke K."/>
        </authorList>
    </citation>
    <scope>NUCLEOTIDE SEQUENCE</scope>
    <source>
        <strain evidence="3">86</strain>
    </source>
</reference>
<dbReference type="GO" id="GO:0022857">
    <property type="term" value="F:transmembrane transporter activity"/>
    <property type="evidence" value="ECO:0007669"/>
    <property type="project" value="InterPro"/>
</dbReference>
<feature type="transmembrane region" description="Helical" evidence="2">
    <location>
        <begin position="286"/>
        <end position="316"/>
    </location>
</feature>
<protein>
    <submittedName>
        <fullName evidence="3">Transporter, major facilitator family</fullName>
    </submittedName>
</protein>
<feature type="transmembrane region" description="Helical" evidence="2">
    <location>
        <begin position="254"/>
        <end position="274"/>
    </location>
</feature>
<dbReference type="PANTHER" id="PTHR23530">
    <property type="entry name" value="TRANSPORT PROTEIN-RELATED"/>
    <property type="match status" value="1"/>
</dbReference>
<feature type="transmembrane region" description="Helical" evidence="2">
    <location>
        <begin position="224"/>
        <end position="242"/>
    </location>
</feature>
<dbReference type="GO" id="GO:0005886">
    <property type="term" value="C:plasma membrane"/>
    <property type="evidence" value="ECO:0007669"/>
    <property type="project" value="UniProtKB-SubCell"/>
</dbReference>
<dbReference type="EMBL" id="FLUN01000001">
    <property type="protein sequence ID" value="SBW11404.1"/>
    <property type="molecule type" value="Genomic_DNA"/>
</dbReference>
<dbReference type="PANTHER" id="PTHR23530:SF1">
    <property type="entry name" value="PERMEASE, MAJOR FACILITATOR SUPERFAMILY-RELATED"/>
    <property type="match status" value="1"/>
</dbReference>
<dbReference type="InterPro" id="IPR011701">
    <property type="entry name" value="MFS"/>
</dbReference>
<dbReference type="InterPro" id="IPR053160">
    <property type="entry name" value="MFS_DHA3_Transporter"/>
</dbReference>
<dbReference type="Gene3D" id="1.20.1250.20">
    <property type="entry name" value="MFS general substrate transporter like domains"/>
    <property type="match status" value="1"/>
</dbReference>
<gene>
    <name evidence="3" type="ORF">KL86CLO1_13263</name>
</gene>
<dbReference type="AlphaFoldDB" id="A0A212KI85"/>
<dbReference type="SUPFAM" id="SSF103473">
    <property type="entry name" value="MFS general substrate transporter"/>
    <property type="match status" value="1"/>
</dbReference>
<feature type="transmembrane region" description="Helical" evidence="2">
    <location>
        <begin position="340"/>
        <end position="365"/>
    </location>
</feature>
<evidence type="ECO:0000256" key="2">
    <source>
        <dbReference type="SAM" id="Phobius"/>
    </source>
</evidence>
<dbReference type="Pfam" id="PF07690">
    <property type="entry name" value="MFS_1"/>
    <property type="match status" value="1"/>
</dbReference>
<evidence type="ECO:0000313" key="3">
    <source>
        <dbReference type="EMBL" id="SBW11404.1"/>
    </source>
</evidence>
<organism evidence="3">
    <name type="scientific">uncultured Eubacteriales bacterium</name>
    <dbReference type="NCBI Taxonomy" id="172733"/>
    <lineage>
        <taxon>Bacteria</taxon>
        <taxon>Bacillati</taxon>
        <taxon>Bacillota</taxon>
        <taxon>Clostridia</taxon>
        <taxon>Eubacteriales</taxon>
        <taxon>environmental samples</taxon>
    </lineage>
</organism>
<comment type="subcellular location">
    <subcellularLocation>
        <location evidence="1">Cell membrane</location>
        <topology evidence="1">Multi-pass membrane protein</topology>
    </subcellularLocation>
</comment>
<keyword evidence="2" id="KW-1133">Transmembrane helix</keyword>
<dbReference type="InterPro" id="IPR036259">
    <property type="entry name" value="MFS_trans_sf"/>
</dbReference>
<sequence length="366" mass="38081">MNLKRQIRQLLALEFVGYFRPAGCIWVLLLANRGFSLAQIGLAEGFFHLVSLCCEVPSGLLADLLGRKRALAMGQVMAALAALSMIVSRTMAGVCLCMALSATSYNLASGTREAITYDSLMLHGSEGEYLKLSSRQNVVYRLATAAAMLCAGITAALGYRLGYTLDVLCALAAAGVALSLHEPLVTEGQRARDAAAFRGLARRLKAHVHAALDFLVQNPKSVRLMLFNAAAGALATLLGFYLQDGLSRVGTPAAFLGPLLVAIGLGGAAGARLAPRLARLPYRAAAALTCGGVLCGYLMVATGFAPIMALGGFLAAAGDDALQTLTDARLNQGLPSDQRATLISVSSMCFSMVMLVLSPLAGALAG</sequence>
<keyword evidence="2" id="KW-0812">Transmembrane</keyword>
<evidence type="ECO:0000256" key="1">
    <source>
        <dbReference type="ARBA" id="ARBA00004651"/>
    </source>
</evidence>